<accession>A0ABU1ID57</accession>
<dbReference type="RefSeq" id="WP_309828469.1">
    <property type="nucleotide sequence ID" value="NZ_JAVIZX010000001.1"/>
</dbReference>
<sequence>MAASPLLQETVFGVADGATYSGMLCQEEGGHFYYRQAQVDGHNLPLPDNRWPTRDAAVQALAEIASGARRPGE</sequence>
<evidence type="ECO:0000313" key="1">
    <source>
        <dbReference type="EMBL" id="MDR6214348.1"/>
    </source>
</evidence>
<dbReference type="Proteomes" id="UP001267710">
    <property type="component" value="Unassembled WGS sequence"/>
</dbReference>
<protein>
    <submittedName>
        <fullName evidence="1">Uncharacterized protein</fullName>
    </submittedName>
</protein>
<evidence type="ECO:0000313" key="2">
    <source>
        <dbReference type="Proteomes" id="UP001267710"/>
    </source>
</evidence>
<name>A0ABU1ID57_9BURK</name>
<dbReference type="EMBL" id="JAVIZX010000001">
    <property type="protein sequence ID" value="MDR6214348.1"/>
    <property type="molecule type" value="Genomic_DNA"/>
</dbReference>
<comment type="caution">
    <text evidence="1">The sequence shown here is derived from an EMBL/GenBank/DDBJ whole genome shotgun (WGS) entry which is preliminary data.</text>
</comment>
<proteinExistence type="predicted"/>
<reference evidence="1 2" key="1">
    <citation type="submission" date="2023-08" db="EMBL/GenBank/DDBJ databases">
        <title>Functional and genomic diversity of the sorghum phyllosphere microbiome.</title>
        <authorList>
            <person name="Shade A."/>
        </authorList>
    </citation>
    <scope>NUCLEOTIDE SEQUENCE [LARGE SCALE GENOMIC DNA]</scope>
    <source>
        <strain evidence="1 2">SORGH_AS_0335</strain>
    </source>
</reference>
<gene>
    <name evidence="1" type="ORF">QE399_002037</name>
</gene>
<organism evidence="1 2">
    <name type="scientific">Paracidovorax wautersii</name>
    <dbReference type="NCBI Taxonomy" id="1177982"/>
    <lineage>
        <taxon>Bacteria</taxon>
        <taxon>Pseudomonadati</taxon>
        <taxon>Pseudomonadota</taxon>
        <taxon>Betaproteobacteria</taxon>
        <taxon>Burkholderiales</taxon>
        <taxon>Comamonadaceae</taxon>
        <taxon>Paracidovorax</taxon>
    </lineage>
</organism>
<keyword evidence="2" id="KW-1185">Reference proteome</keyword>